<keyword evidence="3" id="KW-1185">Reference proteome</keyword>
<name>A0A7Y0DZH2_9PROT</name>
<dbReference type="Pfam" id="PF00535">
    <property type="entry name" value="Glycos_transf_2"/>
    <property type="match status" value="1"/>
</dbReference>
<dbReference type="AlphaFoldDB" id="A0A7Y0DZH2"/>
<dbReference type="SUPFAM" id="SSF53448">
    <property type="entry name" value="Nucleotide-diphospho-sugar transferases"/>
    <property type="match status" value="1"/>
</dbReference>
<evidence type="ECO:0000259" key="1">
    <source>
        <dbReference type="Pfam" id="PF00535"/>
    </source>
</evidence>
<dbReference type="GO" id="GO:0016740">
    <property type="term" value="F:transferase activity"/>
    <property type="evidence" value="ECO:0007669"/>
    <property type="project" value="UniProtKB-KW"/>
</dbReference>
<dbReference type="Proteomes" id="UP000539372">
    <property type="component" value="Unassembled WGS sequence"/>
</dbReference>
<dbReference type="InterPro" id="IPR001173">
    <property type="entry name" value="Glyco_trans_2-like"/>
</dbReference>
<evidence type="ECO:0000313" key="2">
    <source>
        <dbReference type="EMBL" id="NMM44426.1"/>
    </source>
</evidence>
<dbReference type="EMBL" id="JABBNT010000002">
    <property type="protein sequence ID" value="NMM44426.1"/>
    <property type="molecule type" value="Genomic_DNA"/>
</dbReference>
<sequence length="277" mass="30511">MVDAVGKVGGQQPTLTQNPAAVHIGHAGAVLRDPFDMAVVIPTILRPTLAQAVQSVFAQDFQGRIHILIGVDQSDAPRTLLSQAVAGQPAHCVVTVLDPGYSTSKRHGGMHPAHDGGALRTVLSYLANSRYVAYLDDDNWWDPAHLSSLRTAIDGQDWAFSLRRYVDPETGSPHCIDRWESVGPGRGVYNTHCGGFVDPNCLMIDKIACEPVLRFWAHPLADLPTPEPDRSVFHQLSQEYRWGESGQATVRYRIRPGDVAHGHRRDWIFEETGTRIA</sequence>
<dbReference type="CDD" id="cd00761">
    <property type="entry name" value="Glyco_tranf_GTA_type"/>
    <property type="match status" value="1"/>
</dbReference>
<organism evidence="2 3">
    <name type="scientific">Pacificispira spongiicola</name>
    <dbReference type="NCBI Taxonomy" id="2729598"/>
    <lineage>
        <taxon>Bacteria</taxon>
        <taxon>Pseudomonadati</taxon>
        <taxon>Pseudomonadota</taxon>
        <taxon>Alphaproteobacteria</taxon>
        <taxon>Rhodospirillales</taxon>
        <taxon>Rhodospirillaceae</taxon>
        <taxon>Pacificispira</taxon>
    </lineage>
</organism>
<dbReference type="InterPro" id="IPR029044">
    <property type="entry name" value="Nucleotide-diphossugar_trans"/>
</dbReference>
<gene>
    <name evidence="2" type="ORF">HH303_08040</name>
</gene>
<accession>A0A7Y0DZH2</accession>
<protein>
    <submittedName>
        <fullName evidence="2">Glycosyltransferase family 2 protein</fullName>
    </submittedName>
</protein>
<evidence type="ECO:0000313" key="3">
    <source>
        <dbReference type="Proteomes" id="UP000539372"/>
    </source>
</evidence>
<reference evidence="2 3" key="1">
    <citation type="submission" date="2020-04" db="EMBL/GenBank/DDBJ databases">
        <title>Rhodospirillaceae bacterium KN72 isolated from deep sea.</title>
        <authorList>
            <person name="Zhang D.-C."/>
        </authorList>
    </citation>
    <scope>NUCLEOTIDE SEQUENCE [LARGE SCALE GENOMIC DNA]</scope>
    <source>
        <strain evidence="2 3">KN72</strain>
    </source>
</reference>
<proteinExistence type="predicted"/>
<keyword evidence="2" id="KW-0808">Transferase</keyword>
<comment type="caution">
    <text evidence="2">The sequence shown here is derived from an EMBL/GenBank/DDBJ whole genome shotgun (WGS) entry which is preliminary data.</text>
</comment>
<dbReference type="RefSeq" id="WP_169624715.1">
    <property type="nucleotide sequence ID" value="NZ_JABBNT010000002.1"/>
</dbReference>
<dbReference type="Gene3D" id="3.90.550.10">
    <property type="entry name" value="Spore Coat Polysaccharide Biosynthesis Protein SpsA, Chain A"/>
    <property type="match status" value="1"/>
</dbReference>
<feature type="domain" description="Glycosyltransferase 2-like" evidence="1">
    <location>
        <begin position="39"/>
        <end position="155"/>
    </location>
</feature>